<dbReference type="InParanoid" id="B0WDX7"/>
<feature type="domain" description="Ion transport" evidence="15">
    <location>
        <begin position="112"/>
        <end position="193"/>
    </location>
</feature>
<evidence type="ECO:0000256" key="14">
    <source>
        <dbReference type="SAM" id="Phobius"/>
    </source>
</evidence>
<dbReference type="eggNOG" id="KOG2301">
    <property type="taxonomic scope" value="Eukaryota"/>
</dbReference>
<dbReference type="PANTHER" id="PTHR45628">
    <property type="entry name" value="VOLTAGE-DEPENDENT CALCIUM CHANNEL TYPE A SUBUNIT ALPHA-1"/>
    <property type="match status" value="1"/>
</dbReference>
<evidence type="ECO:0000256" key="4">
    <source>
        <dbReference type="ARBA" id="ARBA00022673"/>
    </source>
</evidence>
<dbReference type="InterPro" id="IPR027359">
    <property type="entry name" value="Volt_channel_dom_sf"/>
</dbReference>
<evidence type="ECO:0000256" key="2">
    <source>
        <dbReference type="ARBA" id="ARBA00022448"/>
    </source>
</evidence>
<evidence type="ECO:0000256" key="5">
    <source>
        <dbReference type="ARBA" id="ARBA00022692"/>
    </source>
</evidence>
<evidence type="ECO:0000313" key="17">
    <source>
        <dbReference type="EnsemblMetazoa" id="CPIJ005101-PA"/>
    </source>
</evidence>
<keyword evidence="10 14" id="KW-0472">Membrane</keyword>
<organism>
    <name type="scientific">Culex quinquefasciatus</name>
    <name type="common">Southern house mosquito</name>
    <name type="synonym">Culex pungens</name>
    <dbReference type="NCBI Taxonomy" id="7176"/>
    <lineage>
        <taxon>Eukaryota</taxon>
        <taxon>Metazoa</taxon>
        <taxon>Ecdysozoa</taxon>
        <taxon>Arthropoda</taxon>
        <taxon>Hexapoda</taxon>
        <taxon>Insecta</taxon>
        <taxon>Pterygota</taxon>
        <taxon>Neoptera</taxon>
        <taxon>Endopterygota</taxon>
        <taxon>Diptera</taxon>
        <taxon>Nematocera</taxon>
        <taxon>Culicoidea</taxon>
        <taxon>Culicidae</taxon>
        <taxon>Culicinae</taxon>
        <taxon>Culicini</taxon>
        <taxon>Culex</taxon>
        <taxon>Culex</taxon>
    </lineage>
</organism>
<evidence type="ECO:0000256" key="9">
    <source>
        <dbReference type="ARBA" id="ARBA00023065"/>
    </source>
</evidence>
<dbReference type="GO" id="GO:0005891">
    <property type="term" value="C:voltage-gated calcium channel complex"/>
    <property type="evidence" value="ECO:0007669"/>
    <property type="project" value="TreeGrafter"/>
</dbReference>
<evidence type="ECO:0000256" key="3">
    <source>
        <dbReference type="ARBA" id="ARBA00022568"/>
    </source>
</evidence>
<accession>B0WDX7</accession>
<keyword evidence="7" id="KW-0851">Voltage-gated channel</keyword>
<dbReference type="GO" id="GO:0007268">
    <property type="term" value="P:chemical synaptic transmission"/>
    <property type="evidence" value="ECO:0007669"/>
    <property type="project" value="TreeGrafter"/>
</dbReference>
<keyword evidence="9" id="KW-0406">Ion transport</keyword>
<evidence type="ECO:0000259" key="15">
    <source>
        <dbReference type="Pfam" id="PF00520"/>
    </source>
</evidence>
<keyword evidence="4" id="KW-0107">Calcium channel</keyword>
<evidence type="ECO:0000256" key="1">
    <source>
        <dbReference type="ARBA" id="ARBA00004141"/>
    </source>
</evidence>
<protein>
    <submittedName>
        <fullName evidence="16 17">Voltage-dependent p/q type calcium channel</fullName>
    </submittedName>
</protein>
<dbReference type="Gene3D" id="1.20.120.350">
    <property type="entry name" value="Voltage-gated potassium channels. Chain C"/>
    <property type="match status" value="1"/>
</dbReference>
<dbReference type="AlphaFoldDB" id="B0WDX7"/>
<evidence type="ECO:0000256" key="6">
    <source>
        <dbReference type="ARBA" id="ARBA00022837"/>
    </source>
</evidence>
<dbReference type="InterPro" id="IPR005821">
    <property type="entry name" value="Ion_trans_dom"/>
</dbReference>
<dbReference type="Proteomes" id="UP000002320">
    <property type="component" value="Unassembled WGS sequence"/>
</dbReference>
<dbReference type="GO" id="GO:0045202">
    <property type="term" value="C:synapse"/>
    <property type="evidence" value="ECO:0007669"/>
    <property type="project" value="GOC"/>
</dbReference>
<evidence type="ECO:0000256" key="13">
    <source>
        <dbReference type="SAM" id="MobiDB-lite"/>
    </source>
</evidence>
<dbReference type="KEGG" id="cqu:CpipJ_CPIJ005101"/>
<comment type="subcellular location">
    <subcellularLocation>
        <location evidence="1">Membrane</location>
        <topology evidence="1">Multi-pass membrane protein</topology>
    </subcellularLocation>
</comment>
<keyword evidence="2" id="KW-0813">Transport</keyword>
<keyword evidence="3" id="KW-0109">Calcium transport</keyword>
<sequence length="209" mass="23441">MAAQYRLVRLRKSKGVSRSLRDFVFFMSYSFVVSDKMSLSVDSVIGANAEFDVVMLAASQEAPDGAKMGPKKGKKGSPRHRTGPPPPGPSSLFIFAEDNFIRRLTKFIIEWPPFEYAVLLTIIANCVVLALEEHLPHGDKTVLAQKLELTESYFLCIFTIEAALKIVALGLVLHTDSYLRNIWNMMDFFVVFTGPRVRPSARAISRLQE</sequence>
<reference evidence="16" key="1">
    <citation type="submission" date="2007-03" db="EMBL/GenBank/DDBJ databases">
        <title>Annotation of Culex pipiens quinquefasciatus.</title>
        <authorList>
            <consortium name="The Broad Institute Genome Sequencing Platform"/>
            <person name="Atkinson P.W."/>
            <person name="Hemingway J."/>
            <person name="Christensen B.M."/>
            <person name="Higgs S."/>
            <person name="Kodira C."/>
            <person name="Hannick L."/>
            <person name="Megy K."/>
            <person name="O'Leary S."/>
            <person name="Pearson M."/>
            <person name="Haas B.J."/>
            <person name="Mauceli E."/>
            <person name="Wortman J.R."/>
            <person name="Lee N.H."/>
            <person name="Guigo R."/>
            <person name="Stanke M."/>
            <person name="Alvarado L."/>
            <person name="Amedeo P."/>
            <person name="Antoine C.H."/>
            <person name="Arensburger P."/>
            <person name="Bidwell S.L."/>
            <person name="Crawford M."/>
            <person name="Camaro F."/>
            <person name="Devon K."/>
            <person name="Engels R."/>
            <person name="Hammond M."/>
            <person name="Howarth C."/>
            <person name="Koehrsen M."/>
            <person name="Lawson D."/>
            <person name="Montgomery P."/>
            <person name="Nene V."/>
            <person name="Nusbaum C."/>
            <person name="Puiu D."/>
            <person name="Romero-Severson J."/>
            <person name="Severson D.W."/>
            <person name="Shumway M."/>
            <person name="Sisk P."/>
            <person name="Stolte C."/>
            <person name="Zeng Q."/>
            <person name="Eisenstadt E."/>
            <person name="Fraser-Liggett C."/>
            <person name="Strausberg R."/>
            <person name="Galagan J."/>
            <person name="Birren B."/>
            <person name="Collins F.H."/>
        </authorList>
    </citation>
    <scope>NUCLEOTIDE SEQUENCE [LARGE SCALE GENOMIC DNA]</scope>
    <source>
        <strain evidence="16">JHB</strain>
    </source>
</reference>
<dbReference type="VEuPathDB" id="VectorBase:CPIJ005101"/>
<dbReference type="STRING" id="7176.B0WDX7"/>
<name>B0WDX7_CULQU</name>
<dbReference type="Pfam" id="PF00520">
    <property type="entry name" value="Ion_trans"/>
    <property type="match status" value="1"/>
</dbReference>
<keyword evidence="5 14" id="KW-0812">Transmembrane</keyword>
<keyword evidence="11" id="KW-0325">Glycoprotein</keyword>
<feature type="transmembrane region" description="Helical" evidence="14">
    <location>
        <begin position="113"/>
        <end position="132"/>
    </location>
</feature>
<evidence type="ECO:0000256" key="8">
    <source>
        <dbReference type="ARBA" id="ARBA00022989"/>
    </source>
</evidence>
<dbReference type="GO" id="GO:0098703">
    <property type="term" value="P:calcium ion import across plasma membrane"/>
    <property type="evidence" value="ECO:0007669"/>
    <property type="project" value="TreeGrafter"/>
</dbReference>
<gene>
    <name evidence="17" type="primary">6036937</name>
    <name evidence="16" type="ORF">CpipJ_CPIJ005101</name>
</gene>
<dbReference type="OrthoDB" id="431720at2759"/>
<proteinExistence type="predicted"/>
<dbReference type="EnsemblMetazoa" id="CPIJ005101-RA">
    <property type="protein sequence ID" value="CPIJ005101-PA"/>
    <property type="gene ID" value="CPIJ005101"/>
</dbReference>
<dbReference type="VEuPathDB" id="VectorBase:CQUJHB014579"/>
<reference evidence="17" key="2">
    <citation type="submission" date="2021-02" db="UniProtKB">
        <authorList>
            <consortium name="EnsemblMetazoa"/>
        </authorList>
    </citation>
    <scope>IDENTIFICATION</scope>
    <source>
        <strain evidence="17">JHB</strain>
    </source>
</reference>
<dbReference type="InterPro" id="IPR050599">
    <property type="entry name" value="VDCC_alpha-1_subunit"/>
</dbReference>
<evidence type="ECO:0000256" key="10">
    <source>
        <dbReference type="ARBA" id="ARBA00023136"/>
    </source>
</evidence>
<feature type="compositionally biased region" description="Basic residues" evidence="13">
    <location>
        <begin position="69"/>
        <end position="82"/>
    </location>
</feature>
<dbReference type="EMBL" id="DS231902">
    <property type="protein sequence ID" value="EDS45058.1"/>
    <property type="molecule type" value="Genomic_DNA"/>
</dbReference>
<keyword evidence="8 14" id="KW-1133">Transmembrane helix</keyword>
<feature type="region of interest" description="Disordered" evidence="13">
    <location>
        <begin position="62"/>
        <end position="90"/>
    </location>
</feature>
<dbReference type="GO" id="GO:0008331">
    <property type="term" value="F:high voltage-gated calcium channel activity"/>
    <property type="evidence" value="ECO:0007669"/>
    <property type="project" value="TreeGrafter"/>
</dbReference>
<evidence type="ECO:0000256" key="11">
    <source>
        <dbReference type="ARBA" id="ARBA00023180"/>
    </source>
</evidence>
<dbReference type="FunFam" id="1.20.120.350:FF:000043">
    <property type="entry name" value="Voltage-dependent L-type calcium channel subunit alpha"/>
    <property type="match status" value="1"/>
</dbReference>
<keyword evidence="6" id="KW-0106">Calcium</keyword>
<evidence type="ECO:0000313" key="16">
    <source>
        <dbReference type="EMBL" id="EDS45058.1"/>
    </source>
</evidence>
<feature type="transmembrane region" description="Helical" evidence="14">
    <location>
        <begin position="152"/>
        <end position="173"/>
    </location>
</feature>
<evidence type="ECO:0000256" key="12">
    <source>
        <dbReference type="ARBA" id="ARBA00023303"/>
    </source>
</evidence>
<evidence type="ECO:0000313" key="18">
    <source>
        <dbReference type="Proteomes" id="UP000002320"/>
    </source>
</evidence>
<keyword evidence="18" id="KW-1185">Reference proteome</keyword>
<evidence type="ECO:0000256" key="7">
    <source>
        <dbReference type="ARBA" id="ARBA00022882"/>
    </source>
</evidence>
<dbReference type="HOGENOM" id="CLU_114255_0_0_1"/>
<keyword evidence="12" id="KW-0407">Ion channel</keyword>
<dbReference type="PANTHER" id="PTHR45628:SF7">
    <property type="entry name" value="VOLTAGE-DEPENDENT CALCIUM CHANNEL TYPE A SUBUNIT ALPHA-1"/>
    <property type="match status" value="1"/>
</dbReference>
<dbReference type="SUPFAM" id="SSF81324">
    <property type="entry name" value="Voltage-gated potassium channels"/>
    <property type="match status" value="1"/>
</dbReference>